<dbReference type="InParanoid" id="K1QIT7"/>
<dbReference type="SUPFAM" id="SSF57603">
    <property type="entry name" value="FnI-like domain"/>
    <property type="match status" value="5"/>
</dbReference>
<dbReference type="GO" id="GO:0005507">
    <property type="term" value="F:copper ion binding"/>
    <property type="evidence" value="ECO:0007669"/>
    <property type="project" value="InterPro"/>
</dbReference>
<protein>
    <submittedName>
        <fullName evidence="8">Extracellular matrix protein FRAS1</fullName>
    </submittedName>
</protein>
<dbReference type="GO" id="GO:0007156">
    <property type="term" value="P:homophilic cell adhesion via plasma membrane adhesion molecules"/>
    <property type="evidence" value="ECO:0007669"/>
    <property type="project" value="InterPro"/>
</dbReference>
<dbReference type="PROSITE" id="PS00079">
    <property type="entry name" value="MULTICOPPER_OXIDASE1"/>
    <property type="match status" value="1"/>
</dbReference>
<sequence>MHANGASRFCKIFFFLAESFRGEYLQIPHDGCCPECVGTLAPCQYDSKTVPHNTDWYPEPCSHCTCWNGEVTCSAVACPRQTCKPGTVAQSLPGQCCPQCTASGRSCEVDGMIHDDGEEWSPLPCTKCVCQDGASSCYPIQCPPLICPPGQEMERSPHTCCPICQSQMCTDNHKKYQNNESWQKDDCTFCTCLQGETVCRRRDCVDPKELECGKNEKKAKRPGDCCIECVSRQASCDSEVPLRYHGDVWNISACEFCLCENGQVQCHKATCEPLFCELYETRVHLDGKCCPECMEQPRCYSDGDIYLDGDTWYPDPCSICNCREGHITCYQKPCPVCPQGQVSIIHPGECCGNCKPLQCGTACSVCRPDNPDHCLVCKQPGLLLQRGSCVTSCQDNFYVTRDAKCAECHDTCASCTEGSQHHCTQCKPGLLWRDGQCVARCGSSFYQDGGQCRACHGSCSECLGPNEDSCLSCTIPGQLLMSGRCVNDCGPQYYVSDQKCIACQPSCLSCSSDGRFCTNCTQSLVLHKGQCVTGCPRGYFISTQGVCTACHPSCKKCTGPLEADCLSCLDGSALTDRGRCELGTCGDGHYKDANGNCQKCEAGCLRCQAAEDGKHTVCLECPRPMVVFDNICVRQCPIGHFNQSSICRKCSSGCVECASPAQCTRCGPSLLLSEGVCVLQCSPTQTIDPLYSVCQDCPVNCLSCSTSADCAHCDDITYLKMGTCVSDCGQGFYQDSHSRQCTANHHRPTLQVLGQIQVQQGGRTRIPGNMVSLSDSDTSKDDLQLVVTQPSDIGTLVKAIQGNDGILKSGDTFSLVDLESGKIHFVHKNGAGRKGNIVLRVSDGQLYSKEKELHIVVIPKHSPYLRKHESLLAFLNNETTIGPTQVDIGVDSLEDTVTITLLQGPSHGQIVNKVHNVSVSEITLKDWTNEKLAYKIGNSKATSDQALFQIFDGYHTLNFLLDITIRKQEDILPMILQNNMGHVIKGQMLQLTSELLSAKVMDTTNAPSDDIIFTLSPPVNNPKEGQLTMIVHQPEDGPGRGWEDVGGGKMSAKMFRFLQRDIDEGRIWYKHMGASADDDFFTFEVSDTASQPNILRDQVFHIQVMEEEVTTAVPTPAPGSKLGISVLENHVTPISSTNLAFQDRDTEDKDIVYSIVKPLAPGEGTIEYVSHPFTLITSFSQEDINNNRIMYRPPPKELGAQEREFFFTFTVSDGSTNYTKEERFIIRVIPVNNEPPQFAYRNAPVQVTRGGSAPLGLPVLGVMDPDTSLEDLKFTLTVMPNHGQMEKILNTSKVYMRQGDEFTYHEIQTNSFQYTQDKSHTARSDQLEVTVSDGVHQVTTEIQVSIISVDNSAPVLLSTATCRVLVKEGDTVVLRRTELGFMDEEDSDERLRIILNSYIAHGSFKYKAARLLQKGSSFTQQDVNDGLISYSADKEIGIQPITEVLVLNVTDSKQNLLPNQVLSIVVEPVDNQPPSVVVGEDIKVEEGGTVSVSLNNIKATDMDSSVAHLTVHIKVRPSFGRIVSTRTEAASELAQGPSIVSSFTLQDIVEGYIYYEQSDHSNKEPVADGFLFTVTDGNNTTPYYRLNITISLVNDEKPTLITEQLFVREDNSVPLTNASLYIVDLDTPPRDLILTVTSAPSQVVEVPIRRLGDCTQNSSVICYTRQNTAVVMMDYTERPLTEASRVVFLPGEKVKTCSVGIVDDSENEPVEFFYVWLTQPKSSGKSRAAVGAQVKVKITIINPEDAPKVQFEQVEYTVHEPTSGEHPAILSVRVLREGDVDHTSTVRCSTRDGSAVAGRDYNAKSQILTFSPGQRFVEFPVEILHNDDIEWHESFRVLLGPEDPSGASLGDRALVTVTILDDEVSGSLVFPAPPMVVSLLHLDNLHTDYREEPSPGYPLVCVSQSGIDLAGYWLLHCHLGYHQSQGMSLILQEGDPVDMVEPPTSFPTCNSFRTSTKGIQSAINKQKEILDRKNSWNSGLADSVFSSAFGNTDVPVDVPQLRPINSFGPSVPALPASLTNNDRNRRLDPPTSTVDIFGVRDSSSVTTHDNLISDTTISEPFTEPTKRPDLFVSQTIDKKSSTDLIAAIFHDKSKTSENYLTSDAHDHPNAYISPPLEKNDPFSLGDR</sequence>
<dbReference type="GO" id="GO:0007154">
    <property type="term" value="P:cell communication"/>
    <property type="evidence" value="ECO:0007669"/>
    <property type="project" value="InterPro"/>
</dbReference>
<dbReference type="SUPFAM" id="SSF49503">
    <property type="entry name" value="Cupredoxins"/>
    <property type="match status" value="1"/>
</dbReference>
<dbReference type="InterPro" id="IPR009030">
    <property type="entry name" value="Growth_fac_rcpt_cys_sf"/>
</dbReference>
<dbReference type="SMART" id="SM00214">
    <property type="entry name" value="VWC"/>
    <property type="match status" value="5"/>
</dbReference>
<dbReference type="InterPro" id="IPR039005">
    <property type="entry name" value="CSPG_rpt"/>
</dbReference>
<dbReference type="SMART" id="SM00237">
    <property type="entry name" value="Calx_beta"/>
    <property type="match status" value="2"/>
</dbReference>
<dbReference type="Gene3D" id="2.10.70.10">
    <property type="entry name" value="Complement Module, domain 1"/>
    <property type="match status" value="2"/>
</dbReference>
<dbReference type="PROSITE" id="PS50184">
    <property type="entry name" value="VWFC_2"/>
    <property type="match status" value="5"/>
</dbReference>
<dbReference type="CDD" id="cd00064">
    <property type="entry name" value="FU"/>
    <property type="match status" value="6"/>
</dbReference>
<gene>
    <name evidence="8" type="ORF">CGI_10013124</name>
</gene>
<dbReference type="PROSITE" id="PS01208">
    <property type="entry name" value="VWFC_1"/>
    <property type="match status" value="2"/>
</dbReference>
<dbReference type="PROSITE" id="PS50268">
    <property type="entry name" value="CADHERIN_2"/>
    <property type="match status" value="1"/>
</dbReference>
<keyword evidence="3" id="KW-0732">Signal</keyword>
<dbReference type="InterPro" id="IPR002355">
    <property type="entry name" value="Cu_oxidase_Cu_BS"/>
</dbReference>
<dbReference type="InterPro" id="IPR008972">
    <property type="entry name" value="Cupredoxin"/>
</dbReference>
<dbReference type="PROSITE" id="PS51854">
    <property type="entry name" value="CSPG"/>
    <property type="match status" value="5"/>
</dbReference>
<evidence type="ECO:0000256" key="2">
    <source>
        <dbReference type="ARBA" id="ARBA00022723"/>
    </source>
</evidence>
<dbReference type="GO" id="GO:0016020">
    <property type="term" value="C:membrane"/>
    <property type="evidence" value="ECO:0007669"/>
    <property type="project" value="InterPro"/>
</dbReference>
<dbReference type="Gene3D" id="6.20.200.20">
    <property type="match status" value="3"/>
</dbReference>
<comment type="similarity">
    <text evidence="1">Belongs to the FRAS1 family.</text>
</comment>
<dbReference type="EMBL" id="JH817233">
    <property type="protein sequence ID" value="EKC28810.1"/>
    <property type="molecule type" value="Genomic_DNA"/>
</dbReference>
<evidence type="ECO:0000256" key="4">
    <source>
        <dbReference type="ARBA" id="ARBA00022737"/>
    </source>
</evidence>
<dbReference type="SMART" id="SM00215">
    <property type="entry name" value="VWC_out"/>
    <property type="match status" value="4"/>
</dbReference>
<reference evidence="8" key="1">
    <citation type="journal article" date="2012" name="Nature">
        <title>The oyster genome reveals stress adaptation and complexity of shell formation.</title>
        <authorList>
            <person name="Zhang G."/>
            <person name="Fang X."/>
            <person name="Guo X."/>
            <person name="Li L."/>
            <person name="Luo R."/>
            <person name="Xu F."/>
            <person name="Yang P."/>
            <person name="Zhang L."/>
            <person name="Wang X."/>
            <person name="Qi H."/>
            <person name="Xiong Z."/>
            <person name="Que H."/>
            <person name="Xie Y."/>
            <person name="Holland P.W."/>
            <person name="Paps J."/>
            <person name="Zhu Y."/>
            <person name="Wu F."/>
            <person name="Chen Y."/>
            <person name="Wang J."/>
            <person name="Peng C."/>
            <person name="Meng J."/>
            <person name="Yang L."/>
            <person name="Liu J."/>
            <person name="Wen B."/>
            <person name="Zhang N."/>
            <person name="Huang Z."/>
            <person name="Zhu Q."/>
            <person name="Feng Y."/>
            <person name="Mount A."/>
            <person name="Hedgecock D."/>
            <person name="Xu Z."/>
            <person name="Liu Y."/>
            <person name="Domazet-Loso T."/>
            <person name="Du Y."/>
            <person name="Sun X."/>
            <person name="Zhang S."/>
            <person name="Liu B."/>
            <person name="Cheng P."/>
            <person name="Jiang X."/>
            <person name="Li J."/>
            <person name="Fan D."/>
            <person name="Wang W."/>
            <person name="Fu W."/>
            <person name="Wang T."/>
            <person name="Wang B."/>
            <person name="Zhang J."/>
            <person name="Peng Z."/>
            <person name="Li Y."/>
            <person name="Li N."/>
            <person name="Wang J."/>
            <person name="Chen M."/>
            <person name="He Y."/>
            <person name="Tan F."/>
            <person name="Song X."/>
            <person name="Zheng Q."/>
            <person name="Huang R."/>
            <person name="Yang H."/>
            <person name="Du X."/>
            <person name="Chen L."/>
            <person name="Yang M."/>
            <person name="Gaffney P.M."/>
            <person name="Wang S."/>
            <person name="Luo L."/>
            <person name="She Z."/>
            <person name="Ming Y."/>
            <person name="Huang W."/>
            <person name="Zhang S."/>
            <person name="Huang B."/>
            <person name="Zhang Y."/>
            <person name="Qu T."/>
            <person name="Ni P."/>
            <person name="Miao G."/>
            <person name="Wang J."/>
            <person name="Wang Q."/>
            <person name="Steinberg C.E."/>
            <person name="Wang H."/>
            <person name="Li N."/>
            <person name="Qian L."/>
            <person name="Zhang G."/>
            <person name="Li Y."/>
            <person name="Yang H."/>
            <person name="Liu X."/>
            <person name="Wang J."/>
            <person name="Yin Y."/>
            <person name="Wang J."/>
        </authorList>
    </citation>
    <scope>NUCLEOTIDE SEQUENCE [LARGE SCALE GENOMIC DNA]</scope>
    <source>
        <strain evidence="8">05x7-T-G4-1.051#20</strain>
    </source>
</reference>
<dbReference type="GO" id="GO:0009653">
    <property type="term" value="P:anatomical structure morphogenesis"/>
    <property type="evidence" value="ECO:0007669"/>
    <property type="project" value="TreeGrafter"/>
</dbReference>
<dbReference type="InterPro" id="IPR051561">
    <property type="entry name" value="FRAS1_ECM"/>
</dbReference>
<dbReference type="HOGENOM" id="CLU_232047_0_0_1"/>
<organism evidence="8">
    <name type="scientific">Magallana gigas</name>
    <name type="common">Pacific oyster</name>
    <name type="synonym">Crassostrea gigas</name>
    <dbReference type="NCBI Taxonomy" id="29159"/>
    <lineage>
        <taxon>Eukaryota</taxon>
        <taxon>Metazoa</taxon>
        <taxon>Spiralia</taxon>
        <taxon>Lophotrochozoa</taxon>
        <taxon>Mollusca</taxon>
        <taxon>Bivalvia</taxon>
        <taxon>Autobranchia</taxon>
        <taxon>Pteriomorphia</taxon>
        <taxon>Ostreida</taxon>
        <taxon>Ostreoidea</taxon>
        <taxon>Ostreidae</taxon>
        <taxon>Magallana</taxon>
    </lineage>
</organism>
<evidence type="ECO:0000256" key="5">
    <source>
        <dbReference type="ARBA" id="ARBA00022837"/>
    </source>
</evidence>
<evidence type="ECO:0000313" key="8">
    <source>
        <dbReference type="EMBL" id="EKC28810.1"/>
    </source>
</evidence>
<dbReference type="PROSITE" id="PS00080">
    <property type="entry name" value="MULTICOPPER_OXIDASE2"/>
    <property type="match status" value="1"/>
</dbReference>
<keyword evidence="6" id="KW-0325">Glycoprotein</keyword>
<dbReference type="GO" id="GO:0005509">
    <property type="term" value="F:calcium ion binding"/>
    <property type="evidence" value="ECO:0007669"/>
    <property type="project" value="UniProtKB-UniRule"/>
</dbReference>
<dbReference type="Pfam" id="PF16184">
    <property type="entry name" value="Cadherin_3"/>
    <property type="match status" value="7"/>
</dbReference>
<evidence type="ECO:0000256" key="1">
    <source>
        <dbReference type="ARBA" id="ARBA00005529"/>
    </source>
</evidence>
<proteinExistence type="inferred from homology"/>
<dbReference type="PANTHER" id="PTHR45739:SF1">
    <property type="entry name" value="EXTRACELLULAR MATRIX ORGANIZING PROTEIN FRAS1"/>
    <property type="match status" value="1"/>
</dbReference>
<keyword evidence="5" id="KW-0106">Calcium</keyword>
<dbReference type="InterPro" id="IPR038081">
    <property type="entry name" value="CalX-like_sf"/>
</dbReference>
<dbReference type="InterPro" id="IPR002126">
    <property type="entry name" value="Cadherin-like_dom"/>
</dbReference>
<keyword evidence="2" id="KW-0479">Metal-binding</keyword>
<dbReference type="Pfam" id="PF03160">
    <property type="entry name" value="Calx-beta"/>
    <property type="match status" value="2"/>
</dbReference>
<dbReference type="SUPFAM" id="SSF57184">
    <property type="entry name" value="Growth factor receptor domain"/>
    <property type="match status" value="3"/>
</dbReference>
<dbReference type="Gene3D" id="2.60.40.2030">
    <property type="match status" value="2"/>
</dbReference>
<dbReference type="PANTHER" id="PTHR45739">
    <property type="entry name" value="MATRIX PROTEIN, PUTATIVE-RELATED"/>
    <property type="match status" value="1"/>
</dbReference>
<evidence type="ECO:0000256" key="7">
    <source>
        <dbReference type="SAM" id="MobiDB-lite"/>
    </source>
</evidence>
<dbReference type="Pfam" id="PF00093">
    <property type="entry name" value="VWC"/>
    <property type="match status" value="5"/>
</dbReference>
<evidence type="ECO:0000256" key="3">
    <source>
        <dbReference type="ARBA" id="ARBA00022729"/>
    </source>
</evidence>
<keyword evidence="4" id="KW-0677">Repeat</keyword>
<dbReference type="Gene3D" id="2.10.220.10">
    <property type="entry name" value="Hormone Receptor, Insulin-like Growth Factor Receptor 1, Chain A, domain 2"/>
    <property type="match status" value="5"/>
</dbReference>
<dbReference type="InterPro" id="IPR006212">
    <property type="entry name" value="Furin_repeat"/>
</dbReference>
<dbReference type="Gene3D" id="2.60.40.420">
    <property type="entry name" value="Cupredoxins - blue copper proteins"/>
    <property type="match status" value="1"/>
</dbReference>
<evidence type="ECO:0000256" key="6">
    <source>
        <dbReference type="ARBA" id="ARBA00023180"/>
    </source>
</evidence>
<name>K1QIT7_MAGGI</name>
<accession>K1QIT7</accession>
<feature type="region of interest" description="Disordered" evidence="7">
    <location>
        <begin position="2098"/>
        <end position="2127"/>
    </location>
</feature>
<dbReference type="InterPro" id="IPR001007">
    <property type="entry name" value="VWF_dom"/>
</dbReference>
<dbReference type="InterPro" id="IPR003644">
    <property type="entry name" value="Calx_beta"/>
</dbReference>
<dbReference type="InterPro" id="IPR033138">
    <property type="entry name" value="Cu_oxidase_CS"/>
</dbReference>
<feature type="compositionally biased region" description="Basic and acidic residues" evidence="7">
    <location>
        <begin position="2117"/>
        <end position="2127"/>
    </location>
</feature>
<dbReference type="SUPFAM" id="SSF141072">
    <property type="entry name" value="CalX-like"/>
    <property type="match status" value="2"/>
</dbReference>
<dbReference type="SMART" id="SM00261">
    <property type="entry name" value="FU"/>
    <property type="match status" value="8"/>
</dbReference>